<dbReference type="InterPro" id="IPR001279">
    <property type="entry name" value="Metallo-B-lactamas"/>
</dbReference>
<dbReference type="HAMAP" id="MF_01374">
    <property type="entry name" value="Glyoxalase_2"/>
    <property type="match status" value="1"/>
</dbReference>
<reference evidence="9 10" key="1">
    <citation type="submission" date="2015-05" db="EMBL/GenBank/DDBJ databases">
        <title>Comparative analyses of the lipooligosaccharides from nottypeable Haemophilus influenzae and Haemophilus haemolyticus.</title>
        <authorList>
            <person name="Post D.M.B."/>
            <person name="Ketterer M.R."/>
            <person name="Coffin J.E."/>
            <person name="Reinders L.M."/>
            <person name="Munson R.S.Jr."/>
            <person name="Bair T.B."/>
            <person name="Murphy T.F."/>
            <person name="Foster E."/>
            <person name="Gibson B.W."/>
            <person name="Apicella M.A."/>
        </authorList>
    </citation>
    <scope>NUCLEOTIDE SEQUENCE [LARGE SCALE GENOMIC DNA]</scope>
    <source>
        <strain evidence="9 10">11P18</strain>
    </source>
</reference>
<dbReference type="InterPro" id="IPR017782">
    <property type="entry name" value="Hydroxyacylglutathione_Hdrlase"/>
</dbReference>
<proteinExistence type="inferred from homology"/>
<protein>
    <recommendedName>
        <fullName evidence="7">Hydroxyacylglutathione hydrolase</fullName>
        <ecNumber evidence="7">3.1.2.6</ecNumber>
    </recommendedName>
    <alternativeName>
        <fullName evidence="7">Glyoxalase II</fullName>
        <shortName evidence="7">Glx II</shortName>
    </alternativeName>
</protein>
<dbReference type="Pfam" id="PF00753">
    <property type="entry name" value="Lactamase_B"/>
    <property type="match status" value="2"/>
</dbReference>
<dbReference type="EMBL" id="LCTK01000033">
    <property type="protein sequence ID" value="KKZ58091.1"/>
    <property type="molecule type" value="Genomic_DNA"/>
</dbReference>
<evidence type="ECO:0000256" key="1">
    <source>
        <dbReference type="ARBA" id="ARBA00001623"/>
    </source>
</evidence>
<name>A0A0M3G5J6_HAEHA</name>
<evidence type="ECO:0000313" key="10">
    <source>
        <dbReference type="Proteomes" id="UP000034750"/>
    </source>
</evidence>
<dbReference type="PATRIC" id="fig|726.54.peg.1572"/>
<organism evidence="9 10">
    <name type="scientific">Haemophilus haemolyticus</name>
    <dbReference type="NCBI Taxonomy" id="726"/>
    <lineage>
        <taxon>Bacteria</taxon>
        <taxon>Pseudomonadati</taxon>
        <taxon>Pseudomonadota</taxon>
        <taxon>Gammaproteobacteria</taxon>
        <taxon>Pasteurellales</taxon>
        <taxon>Pasteurellaceae</taxon>
        <taxon>Haemophilus</taxon>
    </lineage>
</organism>
<dbReference type="InterPro" id="IPR050110">
    <property type="entry name" value="Glyoxalase_II_hydrolase"/>
</dbReference>
<feature type="binding site" evidence="7">
    <location>
        <position position="54"/>
    </location>
    <ligand>
        <name>Zn(2+)</name>
        <dbReference type="ChEBI" id="CHEBI:29105"/>
        <label>1</label>
    </ligand>
</feature>
<dbReference type="AlphaFoldDB" id="A0A0M3G5J6"/>
<dbReference type="GO" id="GO:0046872">
    <property type="term" value="F:metal ion binding"/>
    <property type="evidence" value="ECO:0007669"/>
    <property type="project" value="UniProtKB-KW"/>
</dbReference>
<keyword evidence="6 7" id="KW-0862">Zinc</keyword>
<dbReference type="GO" id="GO:0019243">
    <property type="term" value="P:methylglyoxal catabolic process to D-lactate via S-lactoyl-glutathione"/>
    <property type="evidence" value="ECO:0007669"/>
    <property type="project" value="UniProtKB-UniRule"/>
</dbReference>
<feature type="binding site" evidence="7">
    <location>
        <position position="56"/>
    </location>
    <ligand>
        <name>Zn(2+)</name>
        <dbReference type="ChEBI" id="CHEBI:29105"/>
        <label>2</label>
    </ligand>
</feature>
<comment type="pathway">
    <text evidence="2 7">Secondary metabolite metabolism; methylglyoxal degradation; (R)-lactate from methylglyoxal: step 2/2.</text>
</comment>
<dbReference type="EC" id="3.1.2.6" evidence="7"/>
<dbReference type="PANTHER" id="PTHR43705">
    <property type="entry name" value="HYDROXYACYLGLUTATHIONE HYDROLASE"/>
    <property type="match status" value="1"/>
</dbReference>
<evidence type="ECO:0000256" key="7">
    <source>
        <dbReference type="HAMAP-Rule" id="MF_01374"/>
    </source>
</evidence>
<evidence type="ECO:0000256" key="4">
    <source>
        <dbReference type="ARBA" id="ARBA00022723"/>
    </source>
</evidence>
<dbReference type="Pfam" id="PF16123">
    <property type="entry name" value="HAGH_C"/>
    <property type="match status" value="1"/>
</dbReference>
<dbReference type="SMART" id="SM00849">
    <property type="entry name" value="Lactamase_B"/>
    <property type="match status" value="1"/>
</dbReference>
<accession>A0A0M3G5J6</accession>
<comment type="caution">
    <text evidence="9">The sequence shown here is derived from an EMBL/GenBank/DDBJ whole genome shotgun (WGS) entry which is preliminary data.</text>
</comment>
<keyword evidence="4 7" id="KW-0479">Metal-binding</keyword>
<dbReference type="RefSeq" id="WP_046953494.1">
    <property type="nucleotide sequence ID" value="NZ_LCTK01000033.1"/>
</dbReference>
<evidence type="ECO:0000313" key="9">
    <source>
        <dbReference type="EMBL" id="KKZ58091.1"/>
    </source>
</evidence>
<feature type="domain" description="Metallo-beta-lactamase" evidence="8">
    <location>
        <begin position="10"/>
        <end position="163"/>
    </location>
</feature>
<gene>
    <name evidence="7" type="primary">gloB</name>
    <name evidence="9" type="ORF">AAX18_07890</name>
</gene>
<feature type="binding site" evidence="7">
    <location>
        <position position="108"/>
    </location>
    <ligand>
        <name>Zn(2+)</name>
        <dbReference type="ChEBI" id="CHEBI:29105"/>
        <label>1</label>
    </ligand>
</feature>
<comment type="similarity">
    <text evidence="3 7">Belongs to the metallo-beta-lactamase superfamily. Glyoxalase II family.</text>
</comment>
<dbReference type="GO" id="GO:0004416">
    <property type="term" value="F:hydroxyacylglutathione hydrolase activity"/>
    <property type="evidence" value="ECO:0007669"/>
    <property type="project" value="UniProtKB-UniRule"/>
</dbReference>
<keyword evidence="5 7" id="KW-0378">Hydrolase</keyword>
<dbReference type="SUPFAM" id="SSF56281">
    <property type="entry name" value="Metallo-hydrolase/oxidoreductase"/>
    <property type="match status" value="1"/>
</dbReference>
<feature type="binding site" evidence="7">
    <location>
        <position position="163"/>
    </location>
    <ligand>
        <name>Zn(2+)</name>
        <dbReference type="ChEBI" id="CHEBI:29105"/>
        <label>2</label>
    </ligand>
</feature>
<dbReference type="InterPro" id="IPR035680">
    <property type="entry name" value="Clx_II_MBL"/>
</dbReference>
<sequence>MLFALPALNDNYIWLYQRENLPLIIVDLPETDKLFAWLDKQNATVEAVLLTHEHDDHTQGVSAFKKRYPTVPIYGPQECEKKGATQIVNEGKIFTTHYQIDVIPTGGHTKQHVSFLVDNHLFCGDALFSAGCGRVFTGNYAQMFEGLQRLNRLLDETIVCPAHEYTLGNLAFAETVLVEKSAVEKSAVEKQRIFVEKQRSENKPSLPTTLKLEREINPFLQAKTLEEFTALRKAKDIF</sequence>
<evidence type="ECO:0000259" key="8">
    <source>
        <dbReference type="SMART" id="SM00849"/>
    </source>
</evidence>
<evidence type="ECO:0000256" key="3">
    <source>
        <dbReference type="ARBA" id="ARBA00006759"/>
    </source>
</evidence>
<feature type="binding site" evidence="7">
    <location>
        <position position="57"/>
    </location>
    <ligand>
        <name>Zn(2+)</name>
        <dbReference type="ChEBI" id="CHEBI:29105"/>
        <label>2</label>
    </ligand>
</feature>
<dbReference type="PANTHER" id="PTHR43705:SF1">
    <property type="entry name" value="HYDROXYACYLGLUTATHIONE HYDROLASE GLOB"/>
    <property type="match status" value="1"/>
</dbReference>
<feature type="binding site" evidence="7">
    <location>
        <position position="125"/>
    </location>
    <ligand>
        <name>Zn(2+)</name>
        <dbReference type="ChEBI" id="CHEBI:29105"/>
        <label>2</label>
    </ligand>
</feature>
<dbReference type="InterPro" id="IPR036866">
    <property type="entry name" value="RibonucZ/Hydroxyglut_hydro"/>
</dbReference>
<dbReference type="UniPathway" id="UPA00619">
    <property type="reaction ID" value="UER00676"/>
</dbReference>
<comment type="catalytic activity">
    <reaction evidence="1 7">
        <text>an S-(2-hydroxyacyl)glutathione + H2O = a 2-hydroxy carboxylate + glutathione + H(+)</text>
        <dbReference type="Rhea" id="RHEA:21864"/>
        <dbReference type="ChEBI" id="CHEBI:15377"/>
        <dbReference type="ChEBI" id="CHEBI:15378"/>
        <dbReference type="ChEBI" id="CHEBI:57925"/>
        <dbReference type="ChEBI" id="CHEBI:58896"/>
        <dbReference type="ChEBI" id="CHEBI:71261"/>
        <dbReference type="EC" id="3.1.2.6"/>
    </reaction>
</comment>
<dbReference type="InterPro" id="IPR032282">
    <property type="entry name" value="HAGH_C"/>
</dbReference>
<dbReference type="Proteomes" id="UP000034750">
    <property type="component" value="Unassembled WGS sequence"/>
</dbReference>
<comment type="function">
    <text evidence="7">Thiolesterase that catalyzes the hydrolysis of S-D-lactoyl-glutathione to form glutathione and D-lactic acid.</text>
</comment>
<evidence type="ECO:0000256" key="2">
    <source>
        <dbReference type="ARBA" id="ARBA00004963"/>
    </source>
</evidence>
<feature type="binding site" evidence="7">
    <location>
        <position position="52"/>
    </location>
    <ligand>
        <name>Zn(2+)</name>
        <dbReference type="ChEBI" id="CHEBI:29105"/>
        <label>1</label>
    </ligand>
</feature>
<comment type="cofactor">
    <cofactor evidence="7">
        <name>Zn(2+)</name>
        <dbReference type="ChEBI" id="CHEBI:29105"/>
    </cofactor>
    <text evidence="7">Binds 2 Zn(2+) ions per subunit.</text>
</comment>
<dbReference type="NCBIfam" id="TIGR03413">
    <property type="entry name" value="GSH_gloB"/>
    <property type="match status" value="1"/>
</dbReference>
<evidence type="ECO:0000256" key="6">
    <source>
        <dbReference type="ARBA" id="ARBA00022833"/>
    </source>
</evidence>
<evidence type="ECO:0000256" key="5">
    <source>
        <dbReference type="ARBA" id="ARBA00022801"/>
    </source>
</evidence>
<feature type="binding site" evidence="7">
    <location>
        <position position="125"/>
    </location>
    <ligand>
        <name>Zn(2+)</name>
        <dbReference type="ChEBI" id="CHEBI:29105"/>
        <label>1</label>
    </ligand>
</feature>
<dbReference type="CDD" id="cd07723">
    <property type="entry name" value="hydroxyacylglutathione_hydrolase_MBL-fold"/>
    <property type="match status" value="1"/>
</dbReference>
<dbReference type="Gene3D" id="3.60.15.10">
    <property type="entry name" value="Ribonuclease Z/Hydroxyacylglutathione hydrolase-like"/>
    <property type="match status" value="1"/>
</dbReference>
<comment type="subunit">
    <text evidence="7">Monomer.</text>
</comment>